<dbReference type="InterPro" id="IPR019734">
    <property type="entry name" value="TPR_rpt"/>
</dbReference>
<name>A0ABD4T841_9CYAN</name>
<dbReference type="InterPro" id="IPR050498">
    <property type="entry name" value="Ycf3"/>
</dbReference>
<evidence type="ECO:0000256" key="1">
    <source>
        <dbReference type="ARBA" id="ARBA00022737"/>
    </source>
</evidence>
<dbReference type="RefSeq" id="WP_166276748.1">
    <property type="nucleotide sequence ID" value="NZ_JTHE03000103.1"/>
</dbReference>
<dbReference type="AlphaFoldDB" id="A0ABD4T841"/>
<dbReference type="SMART" id="SM00028">
    <property type="entry name" value="TPR"/>
    <property type="match status" value="3"/>
</dbReference>
<proteinExistence type="predicted"/>
<feature type="repeat" description="TPR" evidence="3">
    <location>
        <begin position="178"/>
        <end position="211"/>
    </location>
</feature>
<organism evidence="4 5">
    <name type="scientific">Lyngbya confervoides BDU141951</name>
    <dbReference type="NCBI Taxonomy" id="1574623"/>
    <lineage>
        <taxon>Bacteria</taxon>
        <taxon>Bacillati</taxon>
        <taxon>Cyanobacteriota</taxon>
        <taxon>Cyanophyceae</taxon>
        <taxon>Oscillatoriophycideae</taxon>
        <taxon>Oscillatoriales</taxon>
        <taxon>Microcoleaceae</taxon>
        <taxon>Lyngbya</taxon>
    </lineage>
</organism>
<reference evidence="4 5" key="1">
    <citation type="journal article" date="2015" name="Genome Announc.">
        <title>Draft Genome Sequence of Filamentous Marine Cyanobacterium Lyngbya confervoides Strain BDU141951.</title>
        <authorList>
            <person name="Chandrababunaidu M.M."/>
            <person name="Sen D."/>
            <person name="Tripathy S."/>
        </authorList>
    </citation>
    <scope>NUCLEOTIDE SEQUENCE [LARGE SCALE GENOMIC DNA]</scope>
    <source>
        <strain evidence="4 5">BDU141951</strain>
    </source>
</reference>
<dbReference type="SUPFAM" id="SSF81901">
    <property type="entry name" value="HCP-like"/>
    <property type="match status" value="1"/>
</dbReference>
<dbReference type="Proteomes" id="UP000031561">
    <property type="component" value="Unassembled WGS sequence"/>
</dbReference>
<dbReference type="Gene3D" id="1.25.40.10">
    <property type="entry name" value="Tetratricopeptide repeat domain"/>
    <property type="match status" value="2"/>
</dbReference>
<keyword evidence="2 3" id="KW-0802">TPR repeat</keyword>
<dbReference type="PROSITE" id="PS50293">
    <property type="entry name" value="TPR_REGION"/>
    <property type="match status" value="1"/>
</dbReference>
<evidence type="ECO:0000313" key="4">
    <source>
        <dbReference type="EMBL" id="MCM1984675.1"/>
    </source>
</evidence>
<dbReference type="EMBL" id="JTHE03000103">
    <property type="protein sequence ID" value="MCM1984675.1"/>
    <property type="molecule type" value="Genomic_DNA"/>
</dbReference>
<keyword evidence="1" id="KW-0677">Repeat</keyword>
<gene>
    <name evidence="4" type="ORF">QQ91_0017775</name>
</gene>
<dbReference type="PROSITE" id="PS50005">
    <property type="entry name" value="TPR"/>
    <property type="match status" value="3"/>
</dbReference>
<evidence type="ECO:0000256" key="2">
    <source>
        <dbReference type="ARBA" id="ARBA00022803"/>
    </source>
</evidence>
<dbReference type="PANTHER" id="PTHR44858">
    <property type="entry name" value="TETRATRICOPEPTIDE REPEAT PROTEIN 6"/>
    <property type="match status" value="1"/>
</dbReference>
<keyword evidence="5" id="KW-1185">Reference proteome</keyword>
<feature type="repeat" description="TPR" evidence="3">
    <location>
        <begin position="58"/>
        <end position="91"/>
    </location>
</feature>
<protein>
    <submittedName>
        <fullName evidence="4">Tetratricopeptide repeat protein</fullName>
    </submittedName>
</protein>
<evidence type="ECO:0000313" key="5">
    <source>
        <dbReference type="Proteomes" id="UP000031561"/>
    </source>
</evidence>
<sequence length="234" mass="25887">MNRLQQSLSTATTVLVLSALAVGSNLKAVLAASPPSWLQASLNRAEYDALVLPPPVTAEDFYNRGLFFHGEDDLEEALDQFSQAIVLDPDNPDYYFSLGLTYSDLGDHKLARRNYSQAIALDSTFAAAYYQRGLSRLVIPIAQVNQPAAPSLSADQRQNLTLAIQDFSRAIDLSPAFVAAHYHRGLSYYLQGNETLARQDYQKAKQLNPLIAEHYYQQGFSRLYIGGDPSRGLP</sequence>
<evidence type="ECO:0000256" key="3">
    <source>
        <dbReference type="PROSITE-ProRule" id="PRU00339"/>
    </source>
</evidence>
<feature type="repeat" description="TPR" evidence="3">
    <location>
        <begin position="92"/>
        <end position="125"/>
    </location>
</feature>
<dbReference type="InterPro" id="IPR011990">
    <property type="entry name" value="TPR-like_helical_dom_sf"/>
</dbReference>
<accession>A0ABD4T841</accession>
<dbReference type="PANTHER" id="PTHR44858:SF1">
    <property type="entry name" value="UDP-N-ACETYLGLUCOSAMINE--PEPTIDE N-ACETYLGLUCOSAMINYLTRANSFERASE SPINDLY-RELATED"/>
    <property type="match status" value="1"/>
</dbReference>
<dbReference type="Pfam" id="PF13414">
    <property type="entry name" value="TPR_11"/>
    <property type="match status" value="2"/>
</dbReference>
<comment type="caution">
    <text evidence="4">The sequence shown here is derived from an EMBL/GenBank/DDBJ whole genome shotgun (WGS) entry which is preliminary data.</text>
</comment>